<dbReference type="AlphaFoldDB" id="A0A432YM44"/>
<comment type="caution">
    <text evidence="1">The sequence shown here is derived from an EMBL/GenBank/DDBJ whole genome shotgun (WGS) entry which is preliminary data.</text>
</comment>
<organism evidence="1 2">
    <name type="scientific">Idiomarina piscisalsi</name>
    <dbReference type="NCBI Taxonomy" id="1096243"/>
    <lineage>
        <taxon>Bacteria</taxon>
        <taxon>Pseudomonadati</taxon>
        <taxon>Pseudomonadota</taxon>
        <taxon>Gammaproteobacteria</taxon>
        <taxon>Alteromonadales</taxon>
        <taxon>Idiomarinaceae</taxon>
        <taxon>Idiomarina</taxon>
    </lineage>
</organism>
<reference evidence="1 2" key="1">
    <citation type="journal article" date="2011" name="Front. Microbiol.">
        <title>Genomic signatures of strain selection and enhancement in Bacillus atrophaeus var. globigii, a historical biowarfare simulant.</title>
        <authorList>
            <person name="Gibbons H.S."/>
            <person name="Broomall S.M."/>
            <person name="McNew L.A."/>
            <person name="Daligault H."/>
            <person name="Chapman C."/>
            <person name="Bruce D."/>
            <person name="Karavis M."/>
            <person name="Krepps M."/>
            <person name="McGregor P.A."/>
            <person name="Hong C."/>
            <person name="Park K.H."/>
            <person name="Akmal A."/>
            <person name="Feldman A."/>
            <person name="Lin J.S."/>
            <person name="Chang W.E."/>
            <person name="Higgs B.W."/>
            <person name="Demirev P."/>
            <person name="Lindquist J."/>
            <person name="Liem A."/>
            <person name="Fochler E."/>
            <person name="Read T.D."/>
            <person name="Tapia R."/>
            <person name="Johnson S."/>
            <person name="Bishop-Lilly K.A."/>
            <person name="Detter C."/>
            <person name="Han C."/>
            <person name="Sozhamannan S."/>
            <person name="Rosenzweig C.N."/>
            <person name="Skowronski E.W."/>
        </authorList>
    </citation>
    <scope>NUCLEOTIDE SEQUENCE [LARGE SCALE GENOMIC DNA]</scope>
    <source>
        <strain evidence="1 2">TPS4-2</strain>
    </source>
</reference>
<name>A0A432YM44_9GAMM</name>
<dbReference type="RefSeq" id="WP_053953435.1">
    <property type="nucleotide sequence ID" value="NZ_JBHUMT010000003.1"/>
</dbReference>
<gene>
    <name evidence="1" type="ORF">CWI73_11065</name>
</gene>
<dbReference type="Pfam" id="PF10387">
    <property type="entry name" value="DUF2442"/>
    <property type="match status" value="1"/>
</dbReference>
<dbReference type="Proteomes" id="UP000288361">
    <property type="component" value="Unassembled WGS sequence"/>
</dbReference>
<dbReference type="EMBL" id="PIQA01000013">
    <property type="protein sequence ID" value="RUO62002.1"/>
    <property type="molecule type" value="Genomic_DNA"/>
</dbReference>
<accession>A0A432YM44</accession>
<dbReference type="InterPro" id="IPR018841">
    <property type="entry name" value="DUF2442"/>
</dbReference>
<dbReference type="Gene3D" id="3.30.2020.40">
    <property type="entry name" value="Uncharacterised protein PF10387, DUF2442"/>
    <property type="match status" value="1"/>
</dbReference>
<proteinExistence type="predicted"/>
<evidence type="ECO:0000313" key="2">
    <source>
        <dbReference type="Proteomes" id="UP000288361"/>
    </source>
</evidence>
<evidence type="ECO:0000313" key="1">
    <source>
        <dbReference type="EMBL" id="RUO62002.1"/>
    </source>
</evidence>
<sequence>MNTLEIDRHPVAVNVSVTEAALEVELADGRKISAPIVWFPRLEAATEEERNDWQLLGNGQGIHWPRLDEDISVLGLLST</sequence>
<protein>
    <submittedName>
        <fullName evidence="1">DUF2442 domain-containing protein</fullName>
    </submittedName>
</protein>